<reference evidence="2 3" key="1">
    <citation type="journal article" date="2018" name="Front. Plant Sci.">
        <title>Red Clover (Trifolium pratense) and Zigzag Clover (T. medium) - A Picture of Genomic Similarities and Differences.</title>
        <authorList>
            <person name="Dluhosova J."/>
            <person name="Istvanek J."/>
            <person name="Nedelnik J."/>
            <person name="Repkova J."/>
        </authorList>
    </citation>
    <scope>NUCLEOTIDE SEQUENCE [LARGE SCALE GENOMIC DNA]</scope>
    <source>
        <strain evidence="3">cv. 10/8</strain>
        <tissue evidence="2">Leaf</tissue>
    </source>
</reference>
<dbReference type="Proteomes" id="UP000265520">
    <property type="component" value="Unassembled WGS sequence"/>
</dbReference>
<evidence type="ECO:0000313" key="2">
    <source>
        <dbReference type="EMBL" id="MCI36036.1"/>
    </source>
</evidence>
<proteinExistence type="predicted"/>
<dbReference type="GO" id="GO:0003676">
    <property type="term" value="F:nucleic acid binding"/>
    <property type="evidence" value="ECO:0007669"/>
    <property type="project" value="InterPro"/>
</dbReference>
<dbReference type="InterPro" id="IPR050951">
    <property type="entry name" value="Retrovirus_Pol_polyprotein"/>
</dbReference>
<evidence type="ECO:0000313" key="3">
    <source>
        <dbReference type="Proteomes" id="UP000265520"/>
    </source>
</evidence>
<feature type="domain" description="Integrase catalytic" evidence="1">
    <location>
        <begin position="11"/>
        <end position="128"/>
    </location>
</feature>
<dbReference type="PANTHER" id="PTHR37984">
    <property type="entry name" value="PROTEIN CBG26694"/>
    <property type="match status" value="1"/>
</dbReference>
<organism evidence="2 3">
    <name type="scientific">Trifolium medium</name>
    <dbReference type="NCBI Taxonomy" id="97028"/>
    <lineage>
        <taxon>Eukaryota</taxon>
        <taxon>Viridiplantae</taxon>
        <taxon>Streptophyta</taxon>
        <taxon>Embryophyta</taxon>
        <taxon>Tracheophyta</taxon>
        <taxon>Spermatophyta</taxon>
        <taxon>Magnoliopsida</taxon>
        <taxon>eudicotyledons</taxon>
        <taxon>Gunneridae</taxon>
        <taxon>Pentapetalae</taxon>
        <taxon>rosids</taxon>
        <taxon>fabids</taxon>
        <taxon>Fabales</taxon>
        <taxon>Fabaceae</taxon>
        <taxon>Papilionoideae</taxon>
        <taxon>50 kb inversion clade</taxon>
        <taxon>NPAAA clade</taxon>
        <taxon>Hologalegina</taxon>
        <taxon>IRL clade</taxon>
        <taxon>Trifolieae</taxon>
        <taxon>Trifolium</taxon>
    </lineage>
</organism>
<dbReference type="AlphaFoldDB" id="A0A392RJN1"/>
<dbReference type="InterPro" id="IPR001584">
    <property type="entry name" value="Integrase_cat-core"/>
</dbReference>
<dbReference type="GO" id="GO:0015074">
    <property type="term" value="P:DNA integration"/>
    <property type="evidence" value="ECO:0007669"/>
    <property type="project" value="InterPro"/>
</dbReference>
<accession>A0A392RJN1</accession>
<dbReference type="PANTHER" id="PTHR37984:SF5">
    <property type="entry name" value="PROTEIN NYNRIN-LIKE"/>
    <property type="match status" value="1"/>
</dbReference>
<protein>
    <submittedName>
        <fullName evidence="2">Gypsy retrotransposon integrase-like protein</fullName>
    </submittedName>
</protein>
<feature type="non-terminal residue" evidence="2">
    <location>
        <position position="128"/>
    </location>
</feature>
<sequence length="128" mass="14625">MHLAPPHELKSISSPWPFAWWGMDILGPFTTGLQQNRFLVVGVDYFTKWVEAKPLSEITSFIVLCFFKRDILCRFGIPQAVVTDNGTQFTYKKFQESLASINTKHHFTSVEHPQTNGQAEAANRVILR</sequence>
<dbReference type="EMBL" id="LXQA010229734">
    <property type="protein sequence ID" value="MCI36036.1"/>
    <property type="molecule type" value="Genomic_DNA"/>
</dbReference>
<comment type="caution">
    <text evidence="2">The sequence shown here is derived from an EMBL/GenBank/DDBJ whole genome shotgun (WGS) entry which is preliminary data.</text>
</comment>
<dbReference type="InterPro" id="IPR036397">
    <property type="entry name" value="RNaseH_sf"/>
</dbReference>
<dbReference type="Pfam" id="PF00665">
    <property type="entry name" value="rve"/>
    <property type="match status" value="1"/>
</dbReference>
<name>A0A392RJN1_9FABA</name>
<keyword evidence="3" id="KW-1185">Reference proteome</keyword>
<dbReference type="InterPro" id="IPR012337">
    <property type="entry name" value="RNaseH-like_sf"/>
</dbReference>
<dbReference type="Gene3D" id="3.30.420.10">
    <property type="entry name" value="Ribonuclease H-like superfamily/Ribonuclease H"/>
    <property type="match status" value="1"/>
</dbReference>
<dbReference type="PROSITE" id="PS50994">
    <property type="entry name" value="INTEGRASE"/>
    <property type="match status" value="1"/>
</dbReference>
<dbReference type="SUPFAM" id="SSF53098">
    <property type="entry name" value="Ribonuclease H-like"/>
    <property type="match status" value="1"/>
</dbReference>
<evidence type="ECO:0000259" key="1">
    <source>
        <dbReference type="PROSITE" id="PS50994"/>
    </source>
</evidence>